<reference evidence="2 3" key="1">
    <citation type="submission" date="2021-08" db="EMBL/GenBank/DDBJ databases">
        <title>The genome sequence of Chitinophaga sp. B61.</title>
        <authorList>
            <person name="Zhang X."/>
        </authorList>
    </citation>
    <scope>NUCLEOTIDE SEQUENCE [LARGE SCALE GENOMIC DNA]</scope>
    <source>
        <strain evidence="2 3">B61</strain>
    </source>
</reference>
<comment type="caution">
    <text evidence="2">The sequence shown here is derived from an EMBL/GenBank/DDBJ whole genome shotgun (WGS) entry which is preliminary data.</text>
</comment>
<protein>
    <recommendedName>
        <fullName evidence="4">Prolyl oligopeptidase family protein</fullName>
    </recommendedName>
</protein>
<dbReference type="PANTHER" id="PTHR43037:SF1">
    <property type="entry name" value="BLL1128 PROTEIN"/>
    <property type="match status" value="1"/>
</dbReference>
<dbReference type="SUPFAM" id="SSF53474">
    <property type="entry name" value="alpha/beta-Hydrolases"/>
    <property type="match status" value="1"/>
</dbReference>
<dbReference type="Gene3D" id="3.40.50.1820">
    <property type="entry name" value="alpha/beta hydrolase"/>
    <property type="match status" value="1"/>
</dbReference>
<dbReference type="RefSeq" id="WP_220252047.1">
    <property type="nucleotide sequence ID" value="NZ_JAICCF010000004.1"/>
</dbReference>
<evidence type="ECO:0008006" key="4">
    <source>
        <dbReference type="Google" id="ProtNLM"/>
    </source>
</evidence>
<evidence type="ECO:0000256" key="1">
    <source>
        <dbReference type="ARBA" id="ARBA00022729"/>
    </source>
</evidence>
<proteinExistence type="predicted"/>
<keyword evidence="1" id="KW-0732">Signal</keyword>
<dbReference type="PANTHER" id="PTHR43037">
    <property type="entry name" value="UNNAMED PRODUCT-RELATED"/>
    <property type="match status" value="1"/>
</dbReference>
<sequence length="275" mass="31338">MKRFLLFALLIILTIAGAPGPLGTFREITVPTDDWHKVPALLHVPQGNAKEKYPLIICFHGRSIAGHDISKLYREGIPRQIREGRKIQAVNKDDGKLYKFIVLAPLAESWGINPSQLEFILNDVVKKYPVDTSRIYLTGYSAGGWCTLMSMTESKRLTSRIAAAVPMSPPPMYPENYSRFKLVSDAGLHAWYFAGSAEPQFLENSLRCIDSTNHYQKGLVKLTRHEKAHTGWHEFYDPAYRDSTDNLNIYEWMLQFKRVPAPVQRHKGSYSKVSR</sequence>
<organism evidence="2 3">
    <name type="scientific">Chitinophaga rhizophila</name>
    <dbReference type="NCBI Taxonomy" id="2866212"/>
    <lineage>
        <taxon>Bacteria</taxon>
        <taxon>Pseudomonadati</taxon>
        <taxon>Bacteroidota</taxon>
        <taxon>Chitinophagia</taxon>
        <taxon>Chitinophagales</taxon>
        <taxon>Chitinophagaceae</taxon>
        <taxon>Chitinophaga</taxon>
    </lineage>
</organism>
<accession>A0ABS7GG94</accession>
<evidence type="ECO:0000313" key="3">
    <source>
        <dbReference type="Proteomes" id="UP000812961"/>
    </source>
</evidence>
<dbReference type="InterPro" id="IPR050955">
    <property type="entry name" value="Plant_Biomass_Hydrol_Est"/>
</dbReference>
<dbReference type="Proteomes" id="UP000812961">
    <property type="component" value="Unassembled WGS sequence"/>
</dbReference>
<dbReference type="EMBL" id="JAICCF010000004">
    <property type="protein sequence ID" value="MBW8686712.1"/>
    <property type="molecule type" value="Genomic_DNA"/>
</dbReference>
<gene>
    <name evidence="2" type="ORF">K1Y79_20405</name>
</gene>
<name>A0ABS7GG94_9BACT</name>
<keyword evidence="3" id="KW-1185">Reference proteome</keyword>
<evidence type="ECO:0000313" key="2">
    <source>
        <dbReference type="EMBL" id="MBW8686712.1"/>
    </source>
</evidence>
<dbReference type="InterPro" id="IPR029058">
    <property type="entry name" value="AB_hydrolase_fold"/>
</dbReference>